<sequence>MELTDVCEGDSPASNVCSNGEDSATSDSQLLSGTAGLEQRIVFPKSQQQQQKMNFSTGELDQTAEDGSSCHPDTCWSSRVWDHPLPAVGGIESGELSGARADWDIKGHFWDWDNMVLLQGKGDAGKRLGEWAIAEGDEVNCLLPRETFHIGLQSGSSKTSTLSCSSGIPGVAATGKGGHAKFCSPEQKSQQKSVDVDHRGNMEGGRTTAGLDLHHHCKVEQYRSGGEQNVPRDFSLGQRDGNSSWDFQNTAIPREIEQDRRAMIEQQRDESLKRSDQQLVGQQNPSSRESQKVMGFLGLGGGAVVTNDHVTKVEEKDTCSNGGTCSGDGFIGLKLGKRTYFGDTAAVSAGKSAGVSVAVNPVPSCSSTVKKRGAAAAQLPRCQVEGCKMDLTTAKDYHRRHKVCAIHSKAAKVIVASIEQRFCQQCSRFHVLSEFDEGKRSCRRRLAGHNERRRKPQPDPLALASSGASMLRGDFGRLPGINFIDDRRHLHAFGEPHYLWQQLQHASAPSYDDMNDRLNYLAGTYSRFGNLGSHSSVESPLQLPLSTDRFLPSLSKPAADRLLMLLQQHPKALASNLEDHRIHQFQTGSDPMGQALSLSPSSGTRFLGLETSTQASHDFSGISDSGCALSLLSSQPWGSMTPSSVSLDFSPKTHPTLERMLADNPAPLAQQFTHRTLAGVRHDYVGTTDEPLFIQPLSQRGDALPTGNPPNAFRGNPQAPFAMVSDIDNHPMFSMLHGHDNRALHNSTSHQRPTIDLMELPSAHLHNSHPGPIQTANREFLEFPSSRPFDSAMYDTNAML</sequence>
<gene>
    <name evidence="1" type="ORF">O6H91_04G117300</name>
</gene>
<accession>A0ACC2E166</accession>
<evidence type="ECO:0000313" key="2">
    <source>
        <dbReference type="Proteomes" id="UP001162992"/>
    </source>
</evidence>
<name>A0ACC2E166_DIPCM</name>
<evidence type="ECO:0000313" key="1">
    <source>
        <dbReference type="EMBL" id="KAJ7560181.1"/>
    </source>
</evidence>
<protein>
    <submittedName>
        <fullName evidence="1">Uncharacterized protein</fullName>
    </submittedName>
</protein>
<reference evidence="2" key="1">
    <citation type="journal article" date="2024" name="Proc. Natl. Acad. Sci. U.S.A.">
        <title>Extraordinary preservation of gene collinearity over three hundred million years revealed in homosporous lycophytes.</title>
        <authorList>
            <person name="Li C."/>
            <person name="Wickell D."/>
            <person name="Kuo L.Y."/>
            <person name="Chen X."/>
            <person name="Nie B."/>
            <person name="Liao X."/>
            <person name="Peng D."/>
            <person name="Ji J."/>
            <person name="Jenkins J."/>
            <person name="Williams M."/>
            <person name="Shu S."/>
            <person name="Plott C."/>
            <person name="Barry K."/>
            <person name="Rajasekar S."/>
            <person name="Grimwood J."/>
            <person name="Han X."/>
            <person name="Sun S."/>
            <person name="Hou Z."/>
            <person name="He W."/>
            <person name="Dai G."/>
            <person name="Sun C."/>
            <person name="Schmutz J."/>
            <person name="Leebens-Mack J.H."/>
            <person name="Li F.W."/>
            <person name="Wang L."/>
        </authorList>
    </citation>
    <scope>NUCLEOTIDE SEQUENCE [LARGE SCALE GENOMIC DNA]</scope>
    <source>
        <strain evidence="2">cv. PW_Plant_1</strain>
    </source>
</reference>
<dbReference type="Proteomes" id="UP001162992">
    <property type="component" value="Chromosome 4"/>
</dbReference>
<proteinExistence type="predicted"/>
<keyword evidence="2" id="KW-1185">Reference proteome</keyword>
<comment type="caution">
    <text evidence="1">The sequence shown here is derived from an EMBL/GenBank/DDBJ whole genome shotgun (WGS) entry which is preliminary data.</text>
</comment>
<organism evidence="1 2">
    <name type="scientific">Diphasiastrum complanatum</name>
    <name type="common">Issler's clubmoss</name>
    <name type="synonym">Lycopodium complanatum</name>
    <dbReference type="NCBI Taxonomy" id="34168"/>
    <lineage>
        <taxon>Eukaryota</taxon>
        <taxon>Viridiplantae</taxon>
        <taxon>Streptophyta</taxon>
        <taxon>Embryophyta</taxon>
        <taxon>Tracheophyta</taxon>
        <taxon>Lycopodiopsida</taxon>
        <taxon>Lycopodiales</taxon>
        <taxon>Lycopodiaceae</taxon>
        <taxon>Lycopodioideae</taxon>
        <taxon>Diphasiastrum</taxon>
    </lineage>
</organism>
<dbReference type="EMBL" id="CM055095">
    <property type="protein sequence ID" value="KAJ7560181.1"/>
    <property type="molecule type" value="Genomic_DNA"/>
</dbReference>